<keyword evidence="1" id="KW-0472">Membrane</keyword>
<keyword evidence="3" id="KW-1185">Reference proteome</keyword>
<protein>
    <submittedName>
        <fullName evidence="2">Uncharacterized protein</fullName>
    </submittedName>
</protein>
<organism evidence="2 3">
    <name type="scientific">Gemmata algarum</name>
    <dbReference type="NCBI Taxonomy" id="2975278"/>
    <lineage>
        <taxon>Bacteria</taxon>
        <taxon>Pseudomonadati</taxon>
        <taxon>Planctomycetota</taxon>
        <taxon>Planctomycetia</taxon>
        <taxon>Gemmatales</taxon>
        <taxon>Gemmataceae</taxon>
        <taxon>Gemmata</taxon>
    </lineage>
</organism>
<evidence type="ECO:0000313" key="3">
    <source>
        <dbReference type="Proteomes" id="UP001272242"/>
    </source>
</evidence>
<sequence length="269" mass="30588">MAENPSLPEPKAGFVPWLVGLLALWQIAFIPLANAWEWLPRRPTPADDYPERSTTQRWGRFTDSDALQVTSERIGDVFAFWAEATGQDQGWNMFTPDFPPHTVVPIAELKFTDGRTARVESRFSPADPERPGMRWPLVHDREFNYEANITMLGWHATPEAVAARPEHGRELPERVRENYELLSHWLAWKMRVHLRASPGEAVPVEVVLVFRYIPTPLPNDPPGAPRRPTFERPFARWRPGGPRAPGLLPLEGFDPVAERFVGLKVVSPP</sequence>
<reference evidence="3" key="1">
    <citation type="journal article" date="2023" name="Mar. Drugs">
        <title>Gemmata algarum, a Novel Planctomycete Isolated from an Algal Mat, Displays Antimicrobial Activity.</title>
        <authorList>
            <person name="Kumar G."/>
            <person name="Kallscheuer N."/>
            <person name="Kashif M."/>
            <person name="Ahamad S."/>
            <person name="Jagadeeshwari U."/>
            <person name="Pannikurungottu S."/>
            <person name="Haufschild T."/>
            <person name="Kabuu M."/>
            <person name="Sasikala C."/>
            <person name="Jogler C."/>
            <person name="Ramana C."/>
        </authorList>
    </citation>
    <scope>NUCLEOTIDE SEQUENCE [LARGE SCALE GENOMIC DNA]</scope>
    <source>
        <strain evidence="3">JC673</strain>
    </source>
</reference>
<dbReference type="Proteomes" id="UP001272242">
    <property type="component" value="Unassembled WGS sequence"/>
</dbReference>
<feature type="transmembrane region" description="Helical" evidence="1">
    <location>
        <begin position="14"/>
        <end position="33"/>
    </location>
</feature>
<evidence type="ECO:0000313" key="2">
    <source>
        <dbReference type="EMBL" id="MDY3563800.1"/>
    </source>
</evidence>
<keyword evidence="1" id="KW-1133">Transmembrane helix</keyword>
<evidence type="ECO:0000256" key="1">
    <source>
        <dbReference type="SAM" id="Phobius"/>
    </source>
</evidence>
<proteinExistence type="predicted"/>
<dbReference type="EMBL" id="JAXBLV010000251">
    <property type="protein sequence ID" value="MDY3563800.1"/>
    <property type="molecule type" value="Genomic_DNA"/>
</dbReference>
<keyword evidence="1" id="KW-0812">Transmembrane</keyword>
<accession>A0ABU5F868</accession>
<name>A0ABU5F868_9BACT</name>
<comment type="caution">
    <text evidence="2">The sequence shown here is derived from an EMBL/GenBank/DDBJ whole genome shotgun (WGS) entry which is preliminary data.</text>
</comment>
<gene>
    <name evidence="2" type="ORF">R5W23_005422</name>
</gene>
<dbReference type="RefSeq" id="WP_320689937.1">
    <property type="nucleotide sequence ID" value="NZ_JAXBLV010000251.1"/>
</dbReference>